<dbReference type="AlphaFoldDB" id="A0A9P4KJ98"/>
<dbReference type="Proteomes" id="UP000800093">
    <property type="component" value="Unassembled WGS sequence"/>
</dbReference>
<dbReference type="PANTHER" id="PTHR40618">
    <property type="entry name" value="B-ZIP TRANSCRIPTION FACTOR (EUROFUNG)-RELATED"/>
    <property type="match status" value="1"/>
</dbReference>
<feature type="compositionally biased region" description="Polar residues" evidence="1">
    <location>
        <begin position="426"/>
        <end position="437"/>
    </location>
</feature>
<dbReference type="EMBL" id="ML986587">
    <property type="protein sequence ID" value="KAF2268240.1"/>
    <property type="molecule type" value="Genomic_DNA"/>
</dbReference>
<reference evidence="3" key="1">
    <citation type="journal article" date="2020" name="Stud. Mycol.">
        <title>101 Dothideomycetes genomes: A test case for predicting lifestyles and emergence of pathogens.</title>
        <authorList>
            <person name="Haridas S."/>
            <person name="Albert R."/>
            <person name="Binder M."/>
            <person name="Bloem J."/>
            <person name="LaButti K."/>
            <person name="Salamov A."/>
            <person name="Andreopoulos B."/>
            <person name="Baker S."/>
            <person name="Barry K."/>
            <person name="Bills G."/>
            <person name="Bluhm B."/>
            <person name="Cannon C."/>
            <person name="Castanera R."/>
            <person name="Culley D."/>
            <person name="Daum C."/>
            <person name="Ezra D."/>
            <person name="Gonzalez J."/>
            <person name="Henrissat B."/>
            <person name="Kuo A."/>
            <person name="Liang C."/>
            <person name="Lipzen A."/>
            <person name="Lutzoni F."/>
            <person name="Magnuson J."/>
            <person name="Mondo S."/>
            <person name="Nolan M."/>
            <person name="Ohm R."/>
            <person name="Pangilinan J."/>
            <person name="Park H.-J."/>
            <person name="Ramirez L."/>
            <person name="Alfaro M."/>
            <person name="Sun H."/>
            <person name="Tritt A."/>
            <person name="Yoshinaga Y."/>
            <person name="Zwiers L.-H."/>
            <person name="Turgeon B."/>
            <person name="Goodwin S."/>
            <person name="Spatafora J."/>
            <person name="Crous P."/>
            <person name="Grigoriev I."/>
        </authorList>
    </citation>
    <scope>NUCLEOTIDE SEQUENCE [LARGE SCALE GENOMIC DNA]</scope>
    <source>
        <strain evidence="3">CBS 304.66</strain>
    </source>
</reference>
<feature type="region of interest" description="Disordered" evidence="1">
    <location>
        <begin position="195"/>
        <end position="214"/>
    </location>
</feature>
<sequence length="569" mass="61906">MNKSFLRFNESAIQSGLLQLNPSLAYELKSVTEKFVTLAKTAATEVSPDGDDETTDVGLDPATELHKATALSISPIEANQARTEGLPTSDHMDVGWGYSATFEESSRASKTTSFQNRILGRNSFFQPATNSAFESAKESNLTTARLRPITVGQVLDQSRSRTDASDNDLHLPFGLVDLMDDHQSYSPDRQIFSVGIPTPDVTPPNTRLSTPPLLPELSTKSLAPIWTYSHDETSFARRLTRASLETGFHLLSSANLRRAALNHVFKLSLPYMSLDALRERFKQLLSRGTDEDLDCLTTPFIHLGGAGTHYPRKDVQGNVIPIPNAWAIRSIGPPILKLMRAENVEDPSKSHDLNIDLTGFEGEWFDPYDVQGYLEQEKGCYINPRDSFAEVMIEVDDDKATSTGMDDVVYGKNINLNLDFSHDRTTTQSISPGLSNAPSTTNSLSSESSPPTSTGSDPLLGNSDAPFGLDLSVASITSFGKFSDADLFDQPLGLDLAPGFITGFNSSAADFNANAFGDMSSLGLDLTETDMEPIPIVKQKRKQAALIDVSKLVDGKCRSIAETSKSSST</sequence>
<proteinExistence type="predicted"/>
<evidence type="ECO:0000256" key="1">
    <source>
        <dbReference type="SAM" id="MobiDB-lite"/>
    </source>
</evidence>
<gene>
    <name evidence="2" type="ORF">CC78DRAFT_18201</name>
</gene>
<feature type="compositionally biased region" description="Low complexity" evidence="1">
    <location>
        <begin position="438"/>
        <end position="458"/>
    </location>
</feature>
<dbReference type="PANTHER" id="PTHR40618:SF1">
    <property type="entry name" value="B-ZIP TRANSCRIPTION FACTOR (EUROFUNG)"/>
    <property type="match status" value="1"/>
</dbReference>
<organism evidence="2 3">
    <name type="scientific">Lojkania enalia</name>
    <dbReference type="NCBI Taxonomy" id="147567"/>
    <lineage>
        <taxon>Eukaryota</taxon>
        <taxon>Fungi</taxon>
        <taxon>Dikarya</taxon>
        <taxon>Ascomycota</taxon>
        <taxon>Pezizomycotina</taxon>
        <taxon>Dothideomycetes</taxon>
        <taxon>Pleosporomycetidae</taxon>
        <taxon>Pleosporales</taxon>
        <taxon>Pleosporales incertae sedis</taxon>
        <taxon>Lojkania</taxon>
    </lineage>
</organism>
<feature type="region of interest" description="Disordered" evidence="1">
    <location>
        <begin position="425"/>
        <end position="461"/>
    </location>
</feature>
<dbReference type="OrthoDB" id="3555317at2759"/>
<evidence type="ECO:0000313" key="3">
    <source>
        <dbReference type="Proteomes" id="UP000800093"/>
    </source>
</evidence>
<evidence type="ECO:0000313" key="2">
    <source>
        <dbReference type="EMBL" id="KAF2268240.1"/>
    </source>
</evidence>
<accession>A0A9P4KJ98</accession>
<comment type="caution">
    <text evidence="2">The sequence shown here is derived from an EMBL/GenBank/DDBJ whole genome shotgun (WGS) entry which is preliminary data.</text>
</comment>
<name>A0A9P4KJ98_9PLEO</name>
<protein>
    <submittedName>
        <fullName evidence="2">Uncharacterized protein</fullName>
    </submittedName>
</protein>
<keyword evidence="3" id="KW-1185">Reference proteome</keyword>